<dbReference type="OrthoDB" id="7282816at2"/>
<dbReference type="STRING" id="314225.ELI_02970"/>
<evidence type="ECO:0000313" key="2">
    <source>
        <dbReference type="EMBL" id="ABC62686.1"/>
    </source>
</evidence>
<dbReference type="KEGG" id="eli:ELI_02970"/>
<gene>
    <name evidence="2" type="ordered locus">ELI_02970</name>
</gene>
<dbReference type="EMBL" id="CP000157">
    <property type="protein sequence ID" value="ABC62686.1"/>
    <property type="molecule type" value="Genomic_DNA"/>
</dbReference>
<sequence>MSKHPDPHSFDPAGDTAGDASPNLSSLELTPAHAKGWTPRRQAVFLRELAATHNVSAAARAVGMSRQSAYRVRARLQGQPFDLAWQAAFRTRFDALAEKALQLAMEGTEVPHFHQGELIHTSRRHDTRLMLGLLALKDRLRRSPPSSREPAFAYDGDDLGELIARVEEGPERWRDGLDEEYAAKRERAPREGEEENEFLLEVVDYEEEFGSGGEP</sequence>
<dbReference type="AlphaFoldDB" id="Q2NCA5"/>
<keyword evidence="3" id="KW-1185">Reference proteome</keyword>
<protein>
    <submittedName>
        <fullName evidence="2">Uncharacterized protein</fullName>
    </submittedName>
</protein>
<name>Q2NCA5_ERYLH</name>
<feature type="region of interest" description="Disordered" evidence="1">
    <location>
        <begin position="1"/>
        <end position="33"/>
    </location>
</feature>
<organism evidence="2 3">
    <name type="scientific">Erythrobacter litoralis (strain HTCC2594)</name>
    <dbReference type="NCBI Taxonomy" id="314225"/>
    <lineage>
        <taxon>Bacteria</taxon>
        <taxon>Pseudomonadati</taxon>
        <taxon>Pseudomonadota</taxon>
        <taxon>Alphaproteobacteria</taxon>
        <taxon>Sphingomonadales</taxon>
        <taxon>Erythrobacteraceae</taxon>
        <taxon>Erythrobacter/Porphyrobacter group</taxon>
        <taxon>Erythrobacter</taxon>
    </lineage>
</organism>
<evidence type="ECO:0000256" key="1">
    <source>
        <dbReference type="SAM" id="MobiDB-lite"/>
    </source>
</evidence>
<reference evidence="3" key="1">
    <citation type="journal article" date="2009" name="J. Bacteriol.">
        <title>Complete genome sequence of Erythrobacter litoralis HTCC2594.</title>
        <authorList>
            <person name="Oh H.M."/>
            <person name="Giovannoni S.J."/>
            <person name="Ferriera S."/>
            <person name="Johnson J."/>
            <person name="Cho J.C."/>
        </authorList>
    </citation>
    <scope>NUCLEOTIDE SEQUENCE [LARGE SCALE GENOMIC DNA]</scope>
    <source>
        <strain evidence="3">HTCC2594</strain>
    </source>
</reference>
<dbReference type="eggNOG" id="ENOG50314W2">
    <property type="taxonomic scope" value="Bacteria"/>
</dbReference>
<dbReference type="RefSeq" id="WP_011413562.1">
    <property type="nucleotide sequence ID" value="NC_007722.1"/>
</dbReference>
<evidence type="ECO:0000313" key="3">
    <source>
        <dbReference type="Proteomes" id="UP000008808"/>
    </source>
</evidence>
<dbReference type="HOGENOM" id="CLU_1281564_0_0_5"/>
<dbReference type="Proteomes" id="UP000008808">
    <property type="component" value="Chromosome"/>
</dbReference>
<accession>Q2NCA5</accession>
<proteinExistence type="predicted"/>